<keyword evidence="3" id="KW-1185">Reference proteome</keyword>
<evidence type="ECO:0000256" key="1">
    <source>
        <dbReference type="SAM" id="MobiDB-lite"/>
    </source>
</evidence>
<gene>
    <name evidence="2" type="ORF">ALC53_03577</name>
</gene>
<dbReference type="AlphaFoldDB" id="A0A151I4Z1"/>
<feature type="compositionally biased region" description="Basic and acidic residues" evidence="1">
    <location>
        <begin position="59"/>
        <end position="71"/>
    </location>
</feature>
<dbReference type="EMBL" id="KQ976434">
    <property type="protein sequence ID" value="KYM87165.1"/>
    <property type="molecule type" value="Genomic_DNA"/>
</dbReference>
<feature type="region of interest" description="Disordered" evidence="1">
    <location>
        <begin position="59"/>
        <end position="86"/>
    </location>
</feature>
<sequence>MIRKRHHTYSISIRAPDRAFYLSSVSNNLVKLCTSWMGYGSRGRRRCTFVERVDVMRGKEKDERGARRKDQQPAVRPLPGILWQNQ</sequence>
<protein>
    <submittedName>
        <fullName evidence="2">Uncharacterized protein</fullName>
    </submittedName>
</protein>
<evidence type="ECO:0000313" key="3">
    <source>
        <dbReference type="Proteomes" id="UP000078540"/>
    </source>
</evidence>
<organism evidence="2 3">
    <name type="scientific">Atta colombica</name>
    <dbReference type="NCBI Taxonomy" id="520822"/>
    <lineage>
        <taxon>Eukaryota</taxon>
        <taxon>Metazoa</taxon>
        <taxon>Ecdysozoa</taxon>
        <taxon>Arthropoda</taxon>
        <taxon>Hexapoda</taxon>
        <taxon>Insecta</taxon>
        <taxon>Pterygota</taxon>
        <taxon>Neoptera</taxon>
        <taxon>Endopterygota</taxon>
        <taxon>Hymenoptera</taxon>
        <taxon>Apocrita</taxon>
        <taxon>Aculeata</taxon>
        <taxon>Formicoidea</taxon>
        <taxon>Formicidae</taxon>
        <taxon>Myrmicinae</taxon>
        <taxon>Atta</taxon>
    </lineage>
</organism>
<reference evidence="2 3" key="1">
    <citation type="submission" date="2015-09" db="EMBL/GenBank/DDBJ databases">
        <title>Atta colombica WGS genome.</title>
        <authorList>
            <person name="Nygaard S."/>
            <person name="Hu H."/>
            <person name="Boomsma J."/>
            <person name="Zhang G."/>
        </authorList>
    </citation>
    <scope>NUCLEOTIDE SEQUENCE [LARGE SCALE GENOMIC DNA]</scope>
    <source>
        <strain evidence="2">Treedump-2</strain>
        <tissue evidence="2">Whole body</tissue>
    </source>
</reference>
<evidence type="ECO:0000313" key="2">
    <source>
        <dbReference type="EMBL" id="KYM87165.1"/>
    </source>
</evidence>
<proteinExistence type="predicted"/>
<accession>A0A151I4Z1</accession>
<name>A0A151I4Z1_9HYME</name>
<dbReference type="Proteomes" id="UP000078540">
    <property type="component" value="Unassembled WGS sequence"/>
</dbReference>